<protein>
    <submittedName>
        <fullName evidence="2">Uncharacterized protein</fullName>
    </submittedName>
</protein>
<keyword evidence="1" id="KW-0472">Membrane</keyword>
<keyword evidence="1" id="KW-1133">Transmembrane helix</keyword>
<dbReference type="Proteomes" id="UP000809529">
    <property type="component" value="Unassembled WGS sequence"/>
</dbReference>
<keyword evidence="3" id="KW-1185">Reference proteome</keyword>
<gene>
    <name evidence="2" type="ORF">GYN02_21110</name>
</gene>
<sequence>MNKRVNEMQNDKVECQCCKKMMIPKVITSPPFYFWGVPVGGRDPEYSVCPFCLSPKWMLTEKQVLIGAKANAEFFGIIVLLLINIVVFTRLGAEALGVSVGLSVLLFLFWDRIAKAVKDRLTEIIKG</sequence>
<feature type="transmembrane region" description="Helical" evidence="1">
    <location>
        <begin position="64"/>
        <end position="85"/>
    </location>
</feature>
<organism evidence="2 3">
    <name type="scientific">Pseudomonas weihenstephanensis</name>
    <dbReference type="NCBI Taxonomy" id="1608994"/>
    <lineage>
        <taxon>Bacteria</taxon>
        <taxon>Pseudomonadati</taxon>
        <taxon>Pseudomonadota</taxon>
        <taxon>Gammaproteobacteria</taxon>
        <taxon>Pseudomonadales</taxon>
        <taxon>Pseudomonadaceae</taxon>
        <taxon>Pseudomonas</taxon>
    </lineage>
</organism>
<proteinExistence type="predicted"/>
<accession>A0ABS1ZP21</accession>
<reference evidence="2 3" key="1">
    <citation type="submission" date="2020-01" db="EMBL/GenBank/DDBJ databases">
        <title>Comparative genomics of meat spoilage bacteria.</title>
        <authorList>
            <person name="Hilgarth M."/>
            <person name="Vogel R.F."/>
        </authorList>
    </citation>
    <scope>NUCLEOTIDE SEQUENCE [LARGE SCALE GENOMIC DNA]</scope>
    <source>
        <strain evidence="2 3">TMW2.2077</strain>
    </source>
</reference>
<keyword evidence="1" id="KW-0812">Transmembrane</keyword>
<comment type="caution">
    <text evidence="2">The sequence shown here is derived from an EMBL/GenBank/DDBJ whole genome shotgun (WGS) entry which is preliminary data.</text>
</comment>
<evidence type="ECO:0000313" key="2">
    <source>
        <dbReference type="EMBL" id="MBM1197665.1"/>
    </source>
</evidence>
<evidence type="ECO:0000256" key="1">
    <source>
        <dbReference type="SAM" id="Phobius"/>
    </source>
</evidence>
<evidence type="ECO:0000313" key="3">
    <source>
        <dbReference type="Proteomes" id="UP000809529"/>
    </source>
</evidence>
<feature type="transmembrane region" description="Helical" evidence="1">
    <location>
        <begin position="91"/>
        <end position="110"/>
    </location>
</feature>
<dbReference type="EMBL" id="JAAEBW010000017">
    <property type="protein sequence ID" value="MBM1197665.1"/>
    <property type="molecule type" value="Genomic_DNA"/>
</dbReference>
<name>A0ABS1ZP21_9PSED</name>